<evidence type="ECO:0000256" key="1">
    <source>
        <dbReference type="SAM" id="MobiDB-lite"/>
    </source>
</evidence>
<name>A0ABU3DFP4_9RHOB</name>
<evidence type="ECO:0000313" key="4">
    <source>
        <dbReference type="Proteomes" id="UP001265259"/>
    </source>
</evidence>
<dbReference type="EMBL" id="JAVRHL010000002">
    <property type="protein sequence ID" value="MDT0682537.1"/>
    <property type="molecule type" value="Genomic_DNA"/>
</dbReference>
<gene>
    <name evidence="3" type="ORF">RM543_07565</name>
</gene>
<comment type="caution">
    <text evidence="3">The sequence shown here is derived from an EMBL/GenBank/DDBJ whole genome shotgun (WGS) entry which is preliminary data.</text>
</comment>
<feature type="region of interest" description="Disordered" evidence="1">
    <location>
        <begin position="46"/>
        <end position="66"/>
    </location>
</feature>
<proteinExistence type="predicted"/>
<dbReference type="Proteomes" id="UP001265259">
    <property type="component" value="Unassembled WGS sequence"/>
</dbReference>
<dbReference type="RefSeq" id="WP_311690283.1">
    <property type="nucleotide sequence ID" value="NZ_JAVRHL010000002.1"/>
</dbReference>
<dbReference type="InterPro" id="IPR035437">
    <property type="entry name" value="SNase_OB-fold_sf"/>
</dbReference>
<keyword evidence="4" id="KW-1185">Reference proteome</keyword>
<evidence type="ECO:0000313" key="3">
    <source>
        <dbReference type="EMBL" id="MDT0682537.1"/>
    </source>
</evidence>
<accession>A0ABU3DFP4</accession>
<organism evidence="3 4">
    <name type="scientific">Tropicimonas omnivorans</name>
    <dbReference type="NCBI Taxonomy" id="3075590"/>
    <lineage>
        <taxon>Bacteria</taxon>
        <taxon>Pseudomonadati</taxon>
        <taxon>Pseudomonadota</taxon>
        <taxon>Alphaproteobacteria</taxon>
        <taxon>Rhodobacterales</taxon>
        <taxon>Roseobacteraceae</taxon>
        <taxon>Tropicimonas</taxon>
    </lineage>
</organism>
<evidence type="ECO:0008006" key="5">
    <source>
        <dbReference type="Google" id="ProtNLM"/>
    </source>
</evidence>
<evidence type="ECO:0000256" key="2">
    <source>
        <dbReference type="SAM" id="Phobius"/>
    </source>
</evidence>
<feature type="transmembrane region" description="Helical" evidence="2">
    <location>
        <begin position="20"/>
        <end position="41"/>
    </location>
</feature>
<sequence length="163" mass="17348">MRSKSPFRKQRRRGRSSHDAPIGVKGAVLVVLLVLFVLISLGGQESERRARNAGPDPASGSDVEPGKAADLIGRVTHVRDGDTIEVAGVPIRIANLDCAETGTAAGERATAKVRDLVRDQTMSCMLEGRKSWDREVGVCALATGDDLGEAMISGGYCGRWPGY</sequence>
<reference evidence="3 4" key="1">
    <citation type="submission" date="2023-09" db="EMBL/GenBank/DDBJ databases">
        <authorList>
            <person name="Rey-Velasco X."/>
        </authorList>
    </citation>
    <scope>NUCLEOTIDE SEQUENCE [LARGE SCALE GENOMIC DNA]</scope>
    <source>
        <strain evidence="3 4">F158</strain>
    </source>
</reference>
<protein>
    <recommendedName>
        <fullName evidence="5">TNase-like domain-containing protein</fullName>
    </recommendedName>
</protein>
<keyword evidence="2" id="KW-1133">Transmembrane helix</keyword>
<keyword evidence="2" id="KW-0472">Membrane</keyword>
<dbReference type="Gene3D" id="2.40.50.90">
    <property type="match status" value="1"/>
</dbReference>
<dbReference type="SUPFAM" id="SSF50199">
    <property type="entry name" value="Staphylococcal nuclease"/>
    <property type="match status" value="1"/>
</dbReference>
<keyword evidence="2" id="KW-0812">Transmembrane</keyword>